<dbReference type="OrthoDB" id="9815444at2"/>
<keyword evidence="3" id="KW-0813">Transport</keyword>
<dbReference type="GO" id="GO:0015888">
    <property type="term" value="P:thiamine transport"/>
    <property type="evidence" value="ECO:0007669"/>
    <property type="project" value="TreeGrafter"/>
</dbReference>
<accession>A0A2W0FGT4</accession>
<comment type="similarity">
    <text evidence="2">Belongs to the bacterial solute-binding protein 1 family.</text>
</comment>
<dbReference type="CDD" id="cd13589">
    <property type="entry name" value="PBP2_polyamine_RpCGA009"/>
    <property type="match status" value="1"/>
</dbReference>
<keyword evidence="4" id="KW-0732">Signal</keyword>
<reference evidence="6 7" key="1">
    <citation type="journal article" date="2018" name="Appl. Microbiol. Biotechnol.">
        <title>Characterization of the caprolactam degradation pathway in Pseudomonas jessenii using mass spectrometry-based proteomics.</title>
        <authorList>
            <person name="Otzen M."/>
            <person name="Palacio C."/>
            <person name="Janssen D.B."/>
        </authorList>
    </citation>
    <scope>NUCLEOTIDE SEQUENCE [LARGE SCALE GENOMIC DNA]</scope>
    <source>
        <strain evidence="6 7">GO3</strain>
    </source>
</reference>
<dbReference type="InterPro" id="IPR006059">
    <property type="entry name" value="SBP"/>
</dbReference>
<dbReference type="AlphaFoldDB" id="A0A2W0FGT4"/>
<name>A0A2W0FGT4_PSEJE</name>
<protein>
    <submittedName>
        <fullName evidence="6">ABC transporter substrate-binding protein</fullName>
    </submittedName>
</protein>
<dbReference type="PANTHER" id="PTHR30006">
    <property type="entry name" value="THIAMINE-BINDING PERIPLASMIC PROTEIN-RELATED"/>
    <property type="match status" value="1"/>
</dbReference>
<dbReference type="RefSeq" id="WP_110657033.1">
    <property type="nucleotide sequence ID" value="NZ_PDLL01000007.1"/>
</dbReference>
<comment type="caution">
    <text evidence="6">The sequence shown here is derived from an EMBL/GenBank/DDBJ whole genome shotgun (WGS) entry which is preliminary data.</text>
</comment>
<keyword evidence="5" id="KW-0574">Periplasm</keyword>
<dbReference type="GO" id="GO:0030975">
    <property type="term" value="F:thiamine binding"/>
    <property type="evidence" value="ECO:0007669"/>
    <property type="project" value="TreeGrafter"/>
</dbReference>
<dbReference type="PANTHER" id="PTHR30006:SF3">
    <property type="entry name" value="THIAMINE-BINDING PERIPLASMIC PROTEIN"/>
    <property type="match status" value="1"/>
</dbReference>
<dbReference type="Pfam" id="PF13416">
    <property type="entry name" value="SBP_bac_8"/>
    <property type="match status" value="1"/>
</dbReference>
<evidence type="ECO:0000313" key="7">
    <source>
        <dbReference type="Proteomes" id="UP000247437"/>
    </source>
</evidence>
<gene>
    <name evidence="6" type="ORF">CRX42_01590</name>
</gene>
<evidence type="ECO:0000256" key="2">
    <source>
        <dbReference type="ARBA" id="ARBA00008520"/>
    </source>
</evidence>
<organism evidence="6 7">
    <name type="scientific">Pseudomonas jessenii</name>
    <dbReference type="NCBI Taxonomy" id="77298"/>
    <lineage>
        <taxon>Bacteria</taxon>
        <taxon>Pseudomonadati</taxon>
        <taxon>Pseudomonadota</taxon>
        <taxon>Gammaproteobacteria</taxon>
        <taxon>Pseudomonadales</taxon>
        <taxon>Pseudomonadaceae</taxon>
        <taxon>Pseudomonas</taxon>
    </lineage>
</organism>
<dbReference type="GO" id="GO:0030288">
    <property type="term" value="C:outer membrane-bounded periplasmic space"/>
    <property type="evidence" value="ECO:0007669"/>
    <property type="project" value="TreeGrafter"/>
</dbReference>
<evidence type="ECO:0000256" key="1">
    <source>
        <dbReference type="ARBA" id="ARBA00004418"/>
    </source>
</evidence>
<proteinExistence type="inferred from homology"/>
<comment type="subcellular location">
    <subcellularLocation>
        <location evidence="1">Periplasm</location>
    </subcellularLocation>
</comment>
<dbReference type="Gene3D" id="3.40.190.10">
    <property type="entry name" value="Periplasmic binding protein-like II"/>
    <property type="match status" value="2"/>
</dbReference>
<evidence type="ECO:0000256" key="5">
    <source>
        <dbReference type="ARBA" id="ARBA00022764"/>
    </source>
</evidence>
<evidence type="ECO:0000256" key="4">
    <source>
        <dbReference type="ARBA" id="ARBA00022729"/>
    </source>
</evidence>
<sequence>MVDNVNHVVHVVNHLLALQAVKAKRPETRSSWCNAVPRFDLYLCLITSSRSSGARNRRWKMFDTLKFSAVRRHLLAVAGAALIAPQVWAADPSTVTVAGYGGGLQDALIATLWKPAAEKAGLKLMTESHDGQPAVRLQVQSGKPAWDAIHIGANDCAALAKQGMLEPLDYSVIDAKGVPSLARDKNWIATNSYSVVMGWRTDKFKEGPKSWKEFWDVKKFPGRRALSVAPDEMLEVALLADGVPRAQLYPLDIKRGLASLEKIKPYVAVWWTSGAQSAQLIKDGEVDLIAIWSSRVDSVVKDKAPVAYTYEDGLLGYGCMAILKGAGNVSGAQKLIANSISAPIQARIPTMMGYYGPTNSLAFEQPGVPADALSSSNMSPANRARQTLMDARWWGEHIGDVQEDYKELIAR</sequence>
<dbReference type="SUPFAM" id="SSF53850">
    <property type="entry name" value="Periplasmic binding protein-like II"/>
    <property type="match status" value="1"/>
</dbReference>
<evidence type="ECO:0000256" key="3">
    <source>
        <dbReference type="ARBA" id="ARBA00022448"/>
    </source>
</evidence>
<dbReference type="GO" id="GO:0030976">
    <property type="term" value="F:thiamine pyrophosphate binding"/>
    <property type="evidence" value="ECO:0007669"/>
    <property type="project" value="TreeGrafter"/>
</dbReference>
<evidence type="ECO:0000313" key="6">
    <source>
        <dbReference type="EMBL" id="PYY72334.1"/>
    </source>
</evidence>
<dbReference type="EMBL" id="PDLL01000007">
    <property type="protein sequence ID" value="PYY72334.1"/>
    <property type="molecule type" value="Genomic_DNA"/>
</dbReference>
<dbReference type="Proteomes" id="UP000247437">
    <property type="component" value="Unassembled WGS sequence"/>
</dbReference>